<dbReference type="Pfam" id="PF00754">
    <property type="entry name" value="F5_F8_type_C"/>
    <property type="match status" value="1"/>
</dbReference>
<proteinExistence type="predicted"/>
<sequence>MKQYILAPFCAVVLLSSCGRNRDLISHISDSTAVVYMPQAARLPADFTFDRDETTVQITYGACYGGPHSPEGDIQVQFSTDPALAGHFNNEHFTSYPLMPDGSYELEQTSAVIPAGKVNTAPFNITLHLDKLDGVGGYLLPVTVQTSAKVNEKLRTTFFLVKALYNTNPFPALDRAAWNVTGFSSEEKTGEGAANGRTIHALDGNDDTFWTTEWKAAKPGPPHHIVVDMQAENKVHGFTFTGRTDKNTGNVKTTGNPKNIIVETSLNGTIWNYEESFTLENVKLSTFYLAYSQQARYFRITINTSQGDVYLTNIAEINAF</sequence>
<evidence type="ECO:0000313" key="2">
    <source>
        <dbReference type="EMBL" id="AWO00656.1"/>
    </source>
</evidence>
<gene>
    <name evidence="2" type="ORF">DLD77_02550</name>
</gene>
<dbReference type="InterPro" id="IPR008979">
    <property type="entry name" value="Galactose-bd-like_sf"/>
</dbReference>
<reference evidence="2 3" key="1">
    <citation type="submission" date="2018-05" db="EMBL/GenBank/DDBJ databases">
        <title>Chitinophaga sp. nov., isolated from rhizosphere soil of Alhagi.</title>
        <authorList>
            <person name="Liu Y."/>
        </authorList>
    </citation>
    <scope>NUCLEOTIDE SEQUENCE [LARGE SCALE GENOMIC DNA]</scope>
    <source>
        <strain evidence="2 3">T22</strain>
    </source>
</reference>
<dbReference type="Gene3D" id="2.60.120.260">
    <property type="entry name" value="Galactose-binding domain-like"/>
    <property type="match status" value="1"/>
</dbReference>
<evidence type="ECO:0000313" key="3">
    <source>
        <dbReference type="Proteomes" id="UP000246099"/>
    </source>
</evidence>
<dbReference type="RefSeq" id="WP_119076340.1">
    <property type="nucleotide sequence ID" value="NZ_CP029600.1"/>
</dbReference>
<feature type="domain" description="F5/8 type C" evidence="1">
    <location>
        <begin position="166"/>
        <end position="320"/>
    </location>
</feature>
<dbReference type="PROSITE" id="PS51257">
    <property type="entry name" value="PROKAR_LIPOPROTEIN"/>
    <property type="match status" value="1"/>
</dbReference>
<protein>
    <submittedName>
        <fullName evidence="2">Sialidase</fullName>
    </submittedName>
</protein>
<dbReference type="PROSITE" id="PS50022">
    <property type="entry name" value="FA58C_3"/>
    <property type="match status" value="1"/>
</dbReference>
<dbReference type="Gene3D" id="2.60.40.1740">
    <property type="entry name" value="hypothetical protein (bacova_03559)"/>
    <property type="match status" value="1"/>
</dbReference>
<dbReference type="EMBL" id="CP029600">
    <property type="protein sequence ID" value="AWO00656.1"/>
    <property type="molecule type" value="Genomic_DNA"/>
</dbReference>
<keyword evidence="3" id="KW-1185">Reference proteome</keyword>
<organism evidence="2 3">
    <name type="scientific">Chitinophaga alhagiae</name>
    <dbReference type="NCBI Taxonomy" id="2203219"/>
    <lineage>
        <taxon>Bacteria</taxon>
        <taxon>Pseudomonadati</taxon>
        <taxon>Bacteroidota</taxon>
        <taxon>Chitinophagia</taxon>
        <taxon>Chitinophagales</taxon>
        <taxon>Chitinophagaceae</taxon>
        <taxon>Chitinophaga</taxon>
    </lineage>
</organism>
<name>A0ABN5LV59_9BACT</name>
<dbReference type="InterPro" id="IPR000421">
    <property type="entry name" value="FA58C"/>
</dbReference>
<evidence type="ECO:0000259" key="1">
    <source>
        <dbReference type="PROSITE" id="PS50022"/>
    </source>
</evidence>
<dbReference type="SUPFAM" id="SSF49785">
    <property type="entry name" value="Galactose-binding domain-like"/>
    <property type="match status" value="1"/>
</dbReference>
<accession>A0ABN5LV59</accession>
<dbReference type="Pfam" id="PF08522">
    <property type="entry name" value="BT_3987-like_N"/>
    <property type="match status" value="1"/>
</dbReference>
<dbReference type="Proteomes" id="UP000246099">
    <property type="component" value="Chromosome"/>
</dbReference>
<dbReference type="InterPro" id="IPR013728">
    <property type="entry name" value="BT_3987-like_N"/>
</dbReference>